<protein>
    <submittedName>
        <fullName evidence="3">Complement C1q protein</fullName>
    </submittedName>
</protein>
<dbReference type="AlphaFoldDB" id="A0A2G6Q803"/>
<organism evidence="3 4">
    <name type="scientific">Bacillus fungorum</name>
    <dbReference type="NCBI Taxonomy" id="2039284"/>
    <lineage>
        <taxon>Bacteria</taxon>
        <taxon>Bacillati</taxon>
        <taxon>Bacillota</taxon>
        <taxon>Bacilli</taxon>
        <taxon>Bacillales</taxon>
        <taxon>Bacillaceae</taxon>
        <taxon>Bacillus</taxon>
    </lineage>
</organism>
<proteinExistence type="predicted"/>
<keyword evidence="4" id="KW-1185">Reference proteome</keyword>
<accession>A0A2G6Q803</accession>
<name>A0A2G6Q803_9BACI</name>
<evidence type="ECO:0000313" key="4">
    <source>
        <dbReference type="Proteomes" id="UP000228484"/>
    </source>
</evidence>
<evidence type="ECO:0000256" key="2">
    <source>
        <dbReference type="SAM" id="SignalP"/>
    </source>
</evidence>
<evidence type="ECO:0000256" key="1">
    <source>
        <dbReference type="SAM" id="MobiDB-lite"/>
    </source>
</evidence>
<feature type="chain" id="PRO_5013828796" evidence="2">
    <location>
        <begin position="25"/>
        <end position="48"/>
    </location>
</feature>
<feature type="signal peptide" evidence="2">
    <location>
        <begin position="1"/>
        <end position="24"/>
    </location>
</feature>
<feature type="region of interest" description="Disordered" evidence="1">
    <location>
        <begin position="23"/>
        <end position="48"/>
    </location>
</feature>
<evidence type="ECO:0000313" key="3">
    <source>
        <dbReference type="EMBL" id="PIE92891.1"/>
    </source>
</evidence>
<dbReference type="EMBL" id="NWUW01000024">
    <property type="protein sequence ID" value="PIE92891.1"/>
    <property type="molecule type" value="Genomic_DNA"/>
</dbReference>
<gene>
    <name evidence="3" type="ORF">CO726_23950</name>
</gene>
<dbReference type="RefSeq" id="WP_099685902.1">
    <property type="nucleotide sequence ID" value="NZ_NWUW01000024.1"/>
</dbReference>
<comment type="caution">
    <text evidence="3">The sequence shown here is derived from an EMBL/GenBank/DDBJ whole genome shotgun (WGS) entry which is preliminary data.</text>
</comment>
<dbReference type="Proteomes" id="UP000228484">
    <property type="component" value="Unassembled WGS sequence"/>
</dbReference>
<keyword evidence="2" id="KW-0732">Signal</keyword>
<sequence length="48" mass="5138">MKKLITIIPVLLLATTLVVNTDSAKEKPSTNDSKPAVQQMMVDPGGGW</sequence>
<reference evidence="3 4" key="1">
    <citation type="submission" date="2017-09" db="EMBL/GenBank/DDBJ databases">
        <title>Biocontrol bacteria screening and application from spent mushroom substrate.</title>
        <authorList>
            <person name="Sun X."/>
        </authorList>
    </citation>
    <scope>NUCLEOTIDE SEQUENCE [LARGE SCALE GENOMIC DNA]</scope>
    <source>
        <strain evidence="3 4">100374</strain>
    </source>
</reference>